<comment type="caution">
    <text evidence="1">The sequence shown here is derived from an EMBL/GenBank/DDBJ whole genome shotgun (WGS) entry which is preliminary data.</text>
</comment>
<accession>A0A9D4ZHX6</accession>
<proteinExistence type="predicted"/>
<name>A0A9D4ZHX6_ADICA</name>
<reference evidence="1" key="1">
    <citation type="submission" date="2021-01" db="EMBL/GenBank/DDBJ databases">
        <title>Adiantum capillus-veneris genome.</title>
        <authorList>
            <person name="Fang Y."/>
            <person name="Liao Q."/>
        </authorList>
    </citation>
    <scope>NUCLEOTIDE SEQUENCE</scope>
    <source>
        <strain evidence="1">H3</strain>
        <tissue evidence="1">Leaf</tissue>
    </source>
</reference>
<dbReference type="AlphaFoldDB" id="A0A9D4ZHX6"/>
<evidence type="ECO:0000313" key="1">
    <source>
        <dbReference type="EMBL" id="KAI5076104.1"/>
    </source>
</evidence>
<organism evidence="1 2">
    <name type="scientific">Adiantum capillus-veneris</name>
    <name type="common">Maidenhair fern</name>
    <dbReference type="NCBI Taxonomy" id="13818"/>
    <lineage>
        <taxon>Eukaryota</taxon>
        <taxon>Viridiplantae</taxon>
        <taxon>Streptophyta</taxon>
        <taxon>Embryophyta</taxon>
        <taxon>Tracheophyta</taxon>
        <taxon>Polypodiopsida</taxon>
        <taxon>Polypodiidae</taxon>
        <taxon>Polypodiales</taxon>
        <taxon>Pteridineae</taxon>
        <taxon>Pteridaceae</taxon>
        <taxon>Vittarioideae</taxon>
        <taxon>Adiantum</taxon>
    </lineage>
</organism>
<gene>
    <name evidence="1" type="ORF">GOP47_0008169</name>
</gene>
<protein>
    <submittedName>
        <fullName evidence="1">Uncharacterized protein</fullName>
    </submittedName>
</protein>
<sequence length="124" mass="14495">MIRLSKGEAPRRSTWPQGQSIIHKVKQFMNFPLCLKFNWHLLSPTEKALEFDLWRHAIHPLAPASDLRCSCRLGSFSILVRSKQLVSSQLVNIQPWNIFLPQRQQFIAIVHLLQWLQGHQKMTT</sequence>
<evidence type="ECO:0000313" key="2">
    <source>
        <dbReference type="Proteomes" id="UP000886520"/>
    </source>
</evidence>
<dbReference type="EMBL" id="JABFUD020000008">
    <property type="protein sequence ID" value="KAI5076104.1"/>
    <property type="molecule type" value="Genomic_DNA"/>
</dbReference>
<keyword evidence="2" id="KW-1185">Reference proteome</keyword>
<dbReference type="Proteomes" id="UP000886520">
    <property type="component" value="Chromosome 8"/>
</dbReference>